<dbReference type="GO" id="GO:0016358">
    <property type="term" value="P:dendrite development"/>
    <property type="evidence" value="ECO:0007669"/>
    <property type="project" value="TreeGrafter"/>
</dbReference>
<feature type="compositionally biased region" description="Basic and acidic residues" evidence="2">
    <location>
        <begin position="822"/>
        <end position="832"/>
    </location>
</feature>
<feature type="compositionally biased region" description="Polar residues" evidence="2">
    <location>
        <begin position="4487"/>
        <end position="4496"/>
    </location>
</feature>
<feature type="compositionally biased region" description="Basic and acidic residues" evidence="2">
    <location>
        <begin position="1704"/>
        <end position="1717"/>
    </location>
</feature>
<evidence type="ECO:0000259" key="3">
    <source>
        <dbReference type="PROSITE" id="PS50168"/>
    </source>
</evidence>
<dbReference type="PANTHER" id="PTHR13843:SF12">
    <property type="entry name" value="ATPASE F1_V1_A1 COMPLEX ALPHA_BETA SUBUNIT NUCLEOTIDE-BINDING DOMAIN-CONTAINING PROTEIN"/>
    <property type="match status" value="1"/>
</dbReference>
<feature type="compositionally biased region" description="Basic and acidic residues" evidence="2">
    <location>
        <begin position="1987"/>
        <end position="2043"/>
    </location>
</feature>
<feature type="compositionally biased region" description="Basic and acidic residues" evidence="2">
    <location>
        <begin position="1524"/>
        <end position="1536"/>
    </location>
</feature>
<name>A0A8S4SPP2_9NEOP</name>
<evidence type="ECO:0000313" key="4">
    <source>
        <dbReference type="EMBL" id="CAH2269566.1"/>
    </source>
</evidence>
<feature type="compositionally biased region" description="Basic and acidic residues" evidence="2">
    <location>
        <begin position="2366"/>
        <end position="2443"/>
    </location>
</feature>
<dbReference type="GO" id="GO:0005874">
    <property type="term" value="C:microtubule"/>
    <property type="evidence" value="ECO:0007669"/>
    <property type="project" value="InterPro"/>
</dbReference>
<feature type="compositionally biased region" description="Basic and acidic residues" evidence="2">
    <location>
        <begin position="4539"/>
        <end position="4552"/>
    </location>
</feature>
<feature type="compositionally biased region" description="Basic and acidic residues" evidence="2">
    <location>
        <begin position="2458"/>
        <end position="2535"/>
    </location>
</feature>
<feature type="compositionally biased region" description="Basic and acidic residues" evidence="2">
    <location>
        <begin position="1802"/>
        <end position="1855"/>
    </location>
</feature>
<feature type="compositionally biased region" description="Basic and acidic residues" evidence="2">
    <location>
        <begin position="1751"/>
        <end position="1768"/>
    </location>
</feature>
<feature type="compositionally biased region" description="Basic and acidic residues" evidence="2">
    <location>
        <begin position="1664"/>
        <end position="1681"/>
    </location>
</feature>
<feature type="region of interest" description="Disordered" evidence="2">
    <location>
        <begin position="4443"/>
        <end position="4466"/>
    </location>
</feature>
<sequence length="4738" mass="530978">MMMMNGKITVFHEIPMKLAVDGGFSRKACWWDFARHLDRLDAVLFTRINNCSVAGMASVLHRKATASVYPQIGHFFCNLEERRALASPDGDKDSDPLLVSLLQTGSDMMTDLRHLNLKPQLCYRSPDPINLYHKVGHGTLDMYVLNPSKDSKYVREFLKRWHNSEQKLFEGASISGQFNFPIPNLVSICALLVWRPANPDDTITRIMFPGSTPQHKIFEGLEKLRHLEFLQHPSYTGRQMLPTAPATTTTTVTTSVKPSKQPLTKVPKERSIISERKDEKAIDTEPITSKVIKDETDSKNIIDNKLLSELVDGYDKKIESVLHEAINARVDTKLDDKFAQYESTVLDGLPKKKDLKKKVTDKKSKRTDKTDDVKDNILKSSELKKPEIDKPKTELRKKHEKTKTDTSTTMIKSKLSARTAMKSSDKKITTATIDRKGTLDDKKSPPTTPKKIVDMKAVPTPLPVKDKVRVKTRKVSPSSTPAKSTKEANNRRVVESKYKQGSPKRDLTQKTQDKKEPKIKREPISRRPRPIASPIKGMKALKSPSKTMKTMKADTSKLKGLQRVNYEDILKEAKKSDEDTSKSLDDIKQQELDEREEQEIVREIEAVFNRDSEAEEKNEFVGRSDIEKITCLIDDAKTETIADGDFEEEYLIIEKEEVDQYTEESLADKEGVIEVEGELHKHMKDKEESEKIKTEEHKDGVKEITKTEIFIEKEAKGSESKDQSISVEEKQDISSEKKTSETKSGFAKPKSSLENIVQESHPDEKISTTIESGATTAPTLPEDERIPLDDIKEDYQVEEKHIKEDTKEIMHQQALIGFHRPVSIEKSPKKEPQPTPIREIVKTPDEVADLPLHEEVDYRIYDEKKTPGEEDYKGKHDIGFQHGIKVPNDLPLFDKESSVPLKTIQDDIIVQTAQRPSHAELVTVTPGSAPESPMYHEQIKMTILSGQELEPVKEYDSSAFNYGQYTEKLRETHITTVHSPIKDDLALTEEIASMPVKIPSIPEDVEKEIEEASKLDISEKPLLSPKDVEKIVADVAEVLKSDKSLDELIAEKSPMLRKSPEIFSSFNIADKAVEKILLSETDITGEKQPIKDIKFTKTAEKVKEEKIKDELPAPDYLEEDQRIGKEISPVRSLTSEDISDLSDKTVLCESKRVKRYTKEDKEKDKALETTTKSSTQVNGFGANAQKHVQTNYGLDDSKSEIKLSVTLDSAKTLEKLEEKIADLKKKEEKTVETSVSAILLKDDKKEVVQKLKEDITIETSILKQQHETDLSKALEKEPATEVEKHVMLDKQGEITDTSLEITTSIKNLDVLANPDIIQDIKDYPKPISFDNTLKIKSHIDSGKLDDKQVSSEKDMTKISKDGEKLSKVDDVISPEKESEKETTPEKEVKATTPVKDVDQLHEDEKPLEKEPSPPKEEVSSEKVSPEKETKSPILITDKEKLPVVAETLDKEPSPPKEVLSPKKESEREAKPEKEAKAPTPVKDVDQLHESQKTLEKEPSPPKEILSSEKVSPEKKTISPSPITEIEKLSFAEEQLGKEPSPPKDVISPEKESEKETTPEKEVKATTPVKDVDQLHEDEKPLEKEPSPPKEEVNKDVSKLHEAEKPLEKEPSPPKEALSSEKVSPEKETKSPSPITEKEKLSLAEEPLGKEPSPKEAKAPTPVKDVGKLHEAKKPLEKEPSPPKEVVSFEKVSPEMKTQSLSPFTEKEKLHVADKTLGKEQSPPKDVLSPEKESEKKAIPEKETKAPTPVKDVGKLHEAKKPLEKEPSPPKEVLSSEKGSPEKETKSPSPITEKENLSVAEEPLGKEPSPPKEVPRPKKESEQEVTPEKEAKEPTSVKDVGKLREAEIPLEKEPSPPKEVLSSEKGSPEKETKSPKKLPLAEEPLEMEPSPPKEVLRTEKESPGKETKSPCPITEKENLSVAEEPLGKEPSPPKEVLSPEKESEREATPEKEAKEPTPVKDVGELHETEKALEKEPSPPTDVLSFEKVSPEKETKSPSPITEKEKLPLAEEPLGKEPSLPKEVPRPKKESEREVTPEKEAKEPTSVKAVSKLHESPKTLEKEPSTPKEVLRTEKVLPEKETKSPSPITEKEKLPLAEKPLEMEPSPPKEVLSSEKESPGKETKSPRPITEKENLSVAEEPLGKEPSPPKEVLGPEKESEREATPKKEAKETTPVKDVGELHETEKAFEKKPSPPKDVLSSEKVSPEKETKSPSPITEKEKLPLAEEPLEKEQSLPKEVVSSEKVSPENETKSPSPIMEKEKLPVAEAPLGKEISPPKELLSPEKESEKKTTPEKEAKAPTPDKDVSKLHEAEKPLEKEPSPPKEALSSKKGSPENEKKSPSPILEKEKLPVAEEPLGKEPSPPKEVPGPKKESEREVTPEKEAKEPTSVKDVGKLHESPKTLEKEPSSQKEVLRSEKVSPEKEAKAPTPDKDVSKLHEAEKPLVKEPSPPKEALSSEKVSPEKETKSPSPITEKEKLPLAEKPLEMEPKKLPVAEEPLEKEPRPPKEVLSPEKELEKEATPEKETKLPSPIMEKENLPIAEEPLGKETSPPKEIPSPEKESEKEATPEKEAKAPTPVKDSSKLHEAEKPLETEPSPPKEALRSEKVSPKKDKQLGKERSPPKEFLSPEKESEKEATPEKETKSPSPSKDVLLPEKLSSKEVVLTEASTFLEKSQDDKIHGLDNLEKRSEKEENEFEGFELFDDPVEETKIDTISITENGIPVKRKCIVKKVTKCCYNQSKEVKRVKVTVTTTTEDEYPDGNVRINTNEEISVVDEFFHTKVLLEKLNEQKVSTKEVEKYQEKYINEKESAQLNGHYSSGDSAIKISHRETEICQSRDMNIIKPIEKRDEPDRFHDLNKMGGSQHLPSHKETHDEINRNLRTSTQTKSVMDTEQMLHEERTLTSQNVSDLKKTTDSISKCDLVKNITSLSEGYYAEDKNVSKTIDHSSSEDISKETSLEEKYSFERSEKSEKELVKTVKKYDEIGSTKIDSKAFDSSFPSTTTAIDFELSKDDIIVSEASDSGVHSILNENDELIPAVSSHLPTDNAKQLMSSIQKAFSEDMVQQGIKTESVEASIVCLDIERVSTPPTVPVSPLPKIPSNFQDIKMSDGVQSEVTYDKTDGTEETITKVVHVGDDVLTQKISTSTEKVPKSTKSDYEKDETTDHSSLLETVGKIKTETDTVTKIIKEGENVVTQTITTVTTKEVISREDGTPQNVKTTIETTTLSKSTDGSTTTTKDTQTLLSECSSSLKSTSLMDVYAKDSKLDKLYLDSDEKIDSSSQLKDEDETITRIDYMSFKDIAKMNHALQGDYFVDSDDSDDNIEDTTINTDVSKRIIKDNNIDIVETITTITKTETIRVDEDKKIIKTTIETNTAKERPDGFQDVQKNVEVKTEEVLVDSGDSDLEKILCEFLLYGNPEKSFSSKSEEIIIDGIIVKRTILTKTIKTHYADSNGKVQKIKTVTTVTTTDEFPDGSSRTNIDCSTNLTDVDDTDVIETTTLTDYTILEDQTVDVYKQEKNIIIDGKNVHQVIITKVITELLANKERSKKKVKTKTKTTTESTFPDGRTEVTKESKVTISDYGPNIKEDLPEGFEPSEEPKVEINEEIETVTENGITIRRKTIVTVTKQEYRNDLKNLKRIKITTKTVVEDEHPDGSVITKTSEKISTSDEVLNTGSVEQKHEEMVSEKPKLHPEEDCSHIAEVLKELVIFGDPEESETSDVKEIKHEELVINRTIITKIVKTKYADDHGTVKKIQTLTTITTTDKYPDGSSRISVEKRQSIDDIDEKGSRQPEELVEFSILIDKIVDVDNQQKTVIRDGNKVNQIINIMTTKEVLATKQKDKKIVKTTTETVTETKLPNGITEVTKDIKVAVTDYNDDLFDENLIGFTQIGEPNIQTSTEMDELIEDGVPIKRKKTVSTIKEEYENTKIRSRKVKTTIKTTIEDEYPDGSVITKKSEKVSIGDFLLKSPSIQDEVTEVSESYIGESEIVEDTSEDSVIKNEIVQKGNLEIKRTITTKTKREILASSDKDIERTRTTIETITDDEYPHGVIETTKDIKITISESQKTYDSDLQAALLGLKPTGKVKSSVDKMTKVIFTDDSKKINQTITTYINKEEMINNDNNQIAVKTVTETVTENANEDGTTQINNDISTQVTYLPQGTGLDDWSPEELEEIEKQSLLRCDSAKDKKDEKRAINQLDLEKKVESQSDSVGKKRSPVGEITTETDTFTKVIKDGDSEITQTITVVTTKEVISPEKIKVTVETTTVSKGSDGVTKTTKSTKTTISEIREEFEEIIDTGESEKSFSKLSSKTGDFRSSSAASDDLDHPGISTPPSDISSRESRAATHIWGTESSGVYYSDDDGQASPSSTKSQIAHSPRSNLSLELDTKLPSHRESSHEILSGKSVLDPMSTSVYGQLPDDDSYTYSTHSPEGTEVFLLTEKPLTKMTGDILTQDKMKPESTKDEKKTMSDASFLKEADEHFEKAIEEHKRVSGSQVISSVTGKYKFDQETDARRQESKKEESSLMLQDVKVESKKYPQASSCTSKKESKSEKSERSELCSPLQDPIESWGKPLGLPSPILPPPNQNDGKSTPKKQLGNVTVANKNKLNQEKSKEVKRASESPSKKKAPAPIYMDLTYVPHHGNSYYSAVEFFKRVRARYYVFSGTEPSKEIYNALLDAKKTWENKDLEVTIIPTYDTDVLGYWVTENEEALEKYKIDLSPSASRCTINLQDHETSCAAYRLEF</sequence>
<evidence type="ECO:0000256" key="1">
    <source>
        <dbReference type="SAM" id="Coils"/>
    </source>
</evidence>
<feature type="region of interest" description="Disordered" evidence="2">
    <location>
        <begin position="818"/>
        <end position="849"/>
    </location>
</feature>
<feature type="region of interest" description="Disordered" evidence="2">
    <location>
        <begin position="3142"/>
        <end position="3162"/>
    </location>
</feature>
<accession>A0A8S4SPP2</accession>
<feature type="domain" description="DED" evidence="3">
    <location>
        <begin position="2872"/>
        <end position="2926"/>
    </location>
</feature>
<comment type="caution">
    <text evidence="4">The sequence shown here is derived from an EMBL/GenBank/DDBJ whole genome shotgun (WGS) entry which is preliminary data.</text>
</comment>
<feature type="compositionally biased region" description="Basic and acidic residues" evidence="2">
    <location>
        <begin position="484"/>
        <end position="525"/>
    </location>
</feature>
<dbReference type="GO" id="GO:0030425">
    <property type="term" value="C:dendrite"/>
    <property type="evidence" value="ECO:0007669"/>
    <property type="project" value="TreeGrafter"/>
</dbReference>
<feature type="compositionally biased region" description="Basic and acidic residues" evidence="2">
    <location>
        <begin position="1778"/>
        <end position="1795"/>
    </location>
</feature>
<dbReference type="GO" id="GO:0005829">
    <property type="term" value="C:cytosol"/>
    <property type="evidence" value="ECO:0007669"/>
    <property type="project" value="TreeGrafter"/>
</dbReference>
<feature type="compositionally biased region" description="Basic and acidic residues" evidence="2">
    <location>
        <begin position="1342"/>
        <end position="1500"/>
    </location>
</feature>
<feature type="region of interest" description="Disordered" evidence="2">
    <location>
        <begin position="714"/>
        <end position="791"/>
    </location>
</feature>
<feature type="region of interest" description="Disordered" evidence="2">
    <location>
        <begin position="1342"/>
        <end position="2655"/>
    </location>
</feature>
<feature type="compositionally biased region" description="Basic and acidic residues" evidence="2">
    <location>
        <begin position="4499"/>
        <end position="4517"/>
    </location>
</feature>
<dbReference type="EMBL" id="CAKXAJ010026538">
    <property type="protein sequence ID" value="CAH2269566.1"/>
    <property type="molecule type" value="Genomic_DNA"/>
</dbReference>
<dbReference type="GO" id="GO:0008017">
    <property type="term" value="F:microtubule binding"/>
    <property type="evidence" value="ECO:0007669"/>
    <property type="project" value="InterPro"/>
</dbReference>
<proteinExistence type="predicted"/>
<dbReference type="Pfam" id="PF25281">
    <property type="entry name" value="MBL_MAP1B"/>
    <property type="match status" value="1"/>
</dbReference>
<feature type="region of interest" description="Disordered" evidence="2">
    <location>
        <begin position="4480"/>
        <end position="4621"/>
    </location>
</feature>
<feature type="compositionally biased region" description="Basic and acidic residues" evidence="2">
    <location>
        <begin position="2202"/>
        <end position="2233"/>
    </location>
</feature>
<dbReference type="InterPro" id="IPR026074">
    <property type="entry name" value="MAP1"/>
</dbReference>
<feature type="compositionally biased region" description="Basic and acidic residues" evidence="2">
    <location>
        <begin position="4602"/>
        <end position="4618"/>
    </location>
</feature>
<dbReference type="OrthoDB" id="5371837at2759"/>
<feature type="compositionally biased region" description="Basic and acidic residues" evidence="2">
    <location>
        <begin position="382"/>
        <end position="394"/>
    </location>
</feature>
<feature type="region of interest" description="Disordered" evidence="2">
    <location>
        <begin position="4287"/>
        <end position="4424"/>
    </location>
</feature>
<feature type="compositionally biased region" description="Basic and acidic residues" evidence="2">
    <location>
        <begin position="2110"/>
        <end position="2132"/>
    </location>
</feature>
<dbReference type="Proteomes" id="UP000838756">
    <property type="component" value="Unassembled WGS sequence"/>
</dbReference>
<feature type="compositionally biased region" description="Basic and acidic residues" evidence="2">
    <location>
        <begin position="1622"/>
        <end position="1657"/>
    </location>
</feature>
<dbReference type="GO" id="GO:0031114">
    <property type="term" value="P:regulation of microtubule depolymerization"/>
    <property type="evidence" value="ECO:0007669"/>
    <property type="project" value="TreeGrafter"/>
</dbReference>
<dbReference type="GO" id="GO:0000226">
    <property type="term" value="P:microtubule cytoskeleton organization"/>
    <property type="evidence" value="ECO:0007669"/>
    <property type="project" value="InterPro"/>
</dbReference>
<gene>
    <name evidence="4" type="primary">jg8312</name>
    <name evidence="4" type="ORF">PAEG_LOCUS27773</name>
</gene>
<feature type="compositionally biased region" description="Basic and acidic residues" evidence="2">
    <location>
        <begin position="2279"/>
        <end position="2320"/>
    </location>
</feature>
<feature type="compositionally biased region" description="Basic and acidic residues" evidence="2">
    <location>
        <begin position="839"/>
        <end position="849"/>
    </location>
</feature>
<dbReference type="GO" id="GO:0003779">
    <property type="term" value="F:actin binding"/>
    <property type="evidence" value="ECO:0007669"/>
    <property type="project" value="TreeGrafter"/>
</dbReference>
<feature type="compositionally biased region" description="Basic and acidic residues" evidence="2">
    <location>
        <begin position="3146"/>
        <end position="3162"/>
    </location>
</feature>
<feature type="compositionally biased region" description="Basic and acidic residues" evidence="2">
    <location>
        <begin position="423"/>
        <end position="444"/>
    </location>
</feature>
<dbReference type="InterPro" id="IPR001875">
    <property type="entry name" value="DED_dom"/>
</dbReference>
<evidence type="ECO:0000256" key="2">
    <source>
        <dbReference type="SAM" id="MobiDB-lite"/>
    </source>
</evidence>
<organism evidence="4 5">
    <name type="scientific">Pararge aegeria aegeria</name>
    <dbReference type="NCBI Taxonomy" id="348720"/>
    <lineage>
        <taxon>Eukaryota</taxon>
        <taxon>Metazoa</taxon>
        <taxon>Ecdysozoa</taxon>
        <taxon>Arthropoda</taxon>
        <taxon>Hexapoda</taxon>
        <taxon>Insecta</taxon>
        <taxon>Pterygota</taxon>
        <taxon>Neoptera</taxon>
        <taxon>Endopterygota</taxon>
        <taxon>Lepidoptera</taxon>
        <taxon>Glossata</taxon>
        <taxon>Ditrysia</taxon>
        <taxon>Papilionoidea</taxon>
        <taxon>Nymphalidae</taxon>
        <taxon>Satyrinae</taxon>
        <taxon>Satyrini</taxon>
        <taxon>Parargina</taxon>
        <taxon>Pararge</taxon>
    </lineage>
</organism>
<feature type="compositionally biased region" description="Basic and acidic residues" evidence="2">
    <location>
        <begin position="1546"/>
        <end position="1612"/>
    </location>
</feature>
<reference evidence="4" key="1">
    <citation type="submission" date="2022-03" db="EMBL/GenBank/DDBJ databases">
        <authorList>
            <person name="Lindestad O."/>
        </authorList>
    </citation>
    <scope>NUCLEOTIDE SEQUENCE</scope>
</reference>
<feature type="region of interest" description="Disordered" evidence="2">
    <location>
        <begin position="3576"/>
        <end position="3595"/>
    </location>
</feature>
<feature type="compositionally biased region" description="Basic and acidic residues" evidence="2">
    <location>
        <begin position="4447"/>
        <end position="4466"/>
    </location>
</feature>
<feature type="compositionally biased region" description="Basic and acidic residues" evidence="2">
    <location>
        <begin position="2151"/>
        <end position="2192"/>
    </location>
</feature>
<dbReference type="GO" id="GO:0043025">
    <property type="term" value="C:neuronal cell body"/>
    <property type="evidence" value="ECO:0007669"/>
    <property type="project" value="TreeGrafter"/>
</dbReference>
<keyword evidence="5" id="KW-1185">Reference proteome</keyword>
<feature type="compositionally biased region" description="Basic and acidic residues" evidence="2">
    <location>
        <begin position="2598"/>
        <end position="2641"/>
    </location>
</feature>
<feature type="coiled-coil region" evidence="1">
    <location>
        <begin position="1206"/>
        <end position="1233"/>
    </location>
</feature>
<feature type="compositionally biased region" description="Polar residues" evidence="2">
    <location>
        <begin position="4592"/>
        <end position="4601"/>
    </location>
</feature>
<feature type="compositionally biased region" description="Basic and acidic residues" evidence="2">
    <location>
        <begin position="782"/>
        <end position="791"/>
    </location>
</feature>
<feature type="region of interest" description="Disordered" evidence="2">
    <location>
        <begin position="572"/>
        <end position="596"/>
    </location>
</feature>
<feature type="compositionally biased region" description="Polar residues" evidence="2">
    <location>
        <begin position="4359"/>
        <end position="4377"/>
    </location>
</feature>
<dbReference type="GO" id="GO:0005875">
    <property type="term" value="C:microtubule associated complex"/>
    <property type="evidence" value="ECO:0007669"/>
    <property type="project" value="TreeGrafter"/>
</dbReference>
<dbReference type="PANTHER" id="PTHR13843">
    <property type="entry name" value="MICROTUBULE-ASSOCIATED PROTEIN"/>
    <property type="match status" value="1"/>
</dbReference>
<feature type="compositionally biased region" description="Basic and acidic residues" evidence="2">
    <location>
        <begin position="2578"/>
        <end position="2590"/>
    </location>
</feature>
<feature type="region of interest" description="Disordered" evidence="2">
    <location>
        <begin position="3548"/>
        <end position="3570"/>
    </location>
</feature>
<dbReference type="InterPro" id="IPR057480">
    <property type="entry name" value="MAP1A/B/S-like_MBL"/>
</dbReference>
<feature type="compositionally biased region" description="Basic and acidic residues" evidence="2">
    <location>
        <begin position="2330"/>
        <end position="2356"/>
    </location>
</feature>
<feature type="compositionally biased region" description="Polar residues" evidence="2">
    <location>
        <begin position="767"/>
        <end position="778"/>
    </location>
</feature>
<dbReference type="PROSITE" id="PS50168">
    <property type="entry name" value="DED"/>
    <property type="match status" value="1"/>
</dbReference>
<dbReference type="GO" id="GO:0045202">
    <property type="term" value="C:synapse"/>
    <property type="evidence" value="ECO:0007669"/>
    <property type="project" value="TreeGrafter"/>
</dbReference>
<dbReference type="GO" id="GO:0007409">
    <property type="term" value="P:axonogenesis"/>
    <property type="evidence" value="ECO:0007669"/>
    <property type="project" value="TreeGrafter"/>
</dbReference>
<feature type="compositionally biased region" description="Basic and acidic residues" evidence="2">
    <location>
        <begin position="2050"/>
        <end position="2100"/>
    </location>
</feature>
<feature type="compositionally biased region" description="Basic and acidic residues" evidence="2">
    <location>
        <begin position="1727"/>
        <end position="1744"/>
    </location>
</feature>
<feature type="compositionally biased region" description="Basic and acidic residues" evidence="2">
    <location>
        <begin position="714"/>
        <end position="741"/>
    </location>
</feature>
<feature type="region of interest" description="Disordered" evidence="2">
    <location>
        <begin position="382"/>
        <end position="558"/>
    </location>
</feature>
<protein>
    <submittedName>
        <fullName evidence="4">Jg8312 protein</fullName>
    </submittedName>
</protein>
<dbReference type="GO" id="GO:0042981">
    <property type="term" value="P:regulation of apoptotic process"/>
    <property type="evidence" value="ECO:0007669"/>
    <property type="project" value="InterPro"/>
</dbReference>
<feature type="compositionally biased region" description="Basic and acidic residues" evidence="2">
    <location>
        <begin position="1936"/>
        <end position="1975"/>
    </location>
</feature>
<evidence type="ECO:0000313" key="5">
    <source>
        <dbReference type="Proteomes" id="UP000838756"/>
    </source>
</evidence>
<feature type="compositionally biased region" description="Basic and acidic residues" evidence="2">
    <location>
        <begin position="2554"/>
        <end position="2571"/>
    </location>
</feature>
<feature type="compositionally biased region" description="Basic and acidic residues" evidence="2">
    <location>
        <begin position="1893"/>
        <end position="1917"/>
    </location>
</feature>
<feature type="compositionally biased region" description="Basic and acidic residues" evidence="2">
    <location>
        <begin position="4380"/>
        <end position="4392"/>
    </location>
</feature>
<keyword evidence="1" id="KW-0175">Coiled coil</keyword>